<sequence>MVCLNACTSLLVTWLVMGTSFDTGTTSFTVLLYRSSSDILSTDDSSSNSVSSSSLGLLLIVPSTGTTCSTSTTEATALVGLGFGFGFGLRSTPVRFSVRFGS</sequence>
<evidence type="ECO:0000256" key="1">
    <source>
        <dbReference type="SAM" id="SignalP"/>
    </source>
</evidence>
<gene>
    <name evidence="2" type="ORF">PAUS00366_LOCUS6283</name>
</gene>
<dbReference type="AlphaFoldDB" id="A0A7S4AF29"/>
<name>A0A7S4AF29_9STRA</name>
<evidence type="ECO:0008006" key="3">
    <source>
        <dbReference type="Google" id="ProtNLM"/>
    </source>
</evidence>
<feature type="chain" id="PRO_5031444091" description="Secreted protein" evidence="1">
    <location>
        <begin position="19"/>
        <end position="102"/>
    </location>
</feature>
<dbReference type="EMBL" id="HBIX01008122">
    <property type="protein sequence ID" value="CAE0713531.1"/>
    <property type="molecule type" value="Transcribed_RNA"/>
</dbReference>
<organism evidence="2">
    <name type="scientific">Pseudo-nitzschia australis</name>
    <dbReference type="NCBI Taxonomy" id="44445"/>
    <lineage>
        <taxon>Eukaryota</taxon>
        <taxon>Sar</taxon>
        <taxon>Stramenopiles</taxon>
        <taxon>Ochrophyta</taxon>
        <taxon>Bacillariophyta</taxon>
        <taxon>Bacillariophyceae</taxon>
        <taxon>Bacillariophycidae</taxon>
        <taxon>Bacillariales</taxon>
        <taxon>Bacillariaceae</taxon>
        <taxon>Pseudo-nitzschia</taxon>
    </lineage>
</organism>
<keyword evidence="1" id="KW-0732">Signal</keyword>
<reference evidence="2" key="1">
    <citation type="submission" date="2021-01" db="EMBL/GenBank/DDBJ databases">
        <authorList>
            <person name="Corre E."/>
            <person name="Pelletier E."/>
            <person name="Niang G."/>
            <person name="Scheremetjew M."/>
            <person name="Finn R."/>
            <person name="Kale V."/>
            <person name="Holt S."/>
            <person name="Cochrane G."/>
            <person name="Meng A."/>
            <person name="Brown T."/>
            <person name="Cohen L."/>
        </authorList>
    </citation>
    <scope>NUCLEOTIDE SEQUENCE</scope>
    <source>
        <strain evidence="2">10249 10 AB</strain>
    </source>
</reference>
<accession>A0A7S4AF29</accession>
<feature type="signal peptide" evidence="1">
    <location>
        <begin position="1"/>
        <end position="18"/>
    </location>
</feature>
<evidence type="ECO:0000313" key="2">
    <source>
        <dbReference type="EMBL" id="CAE0713531.1"/>
    </source>
</evidence>
<proteinExistence type="predicted"/>
<protein>
    <recommendedName>
        <fullName evidence="3">Secreted protein</fullName>
    </recommendedName>
</protein>